<dbReference type="Pfam" id="PF02784">
    <property type="entry name" value="Orn_Arg_deC_N"/>
    <property type="match status" value="1"/>
</dbReference>
<dbReference type="GO" id="GO:0008836">
    <property type="term" value="F:diaminopimelate decarboxylase activity"/>
    <property type="evidence" value="ECO:0007669"/>
    <property type="project" value="UniProtKB-UniRule"/>
</dbReference>
<proteinExistence type="inferred from homology"/>
<keyword evidence="5" id="KW-0028">Amino-acid biosynthesis</keyword>
<sequence length="433" mass="46458">MRHFDYRDGNMFAEDVPLSKIAAEVGTPVYVYSTATFTRHYRVFADSFADTRALIAYSVKANSNIAVLATLAQQGAGADVVSGGELKRALMAGIPADKIVFSGVGKTRIEMREALTAGIRVFNVESLAELRVLNAVAVEMGKVAPVAFRVNPDVTAGGHAKISTGKKENKFGIAWSQAESTYAEAADLPGIQIVGVDVHIGSQISDLAPFEAAILKVNGLIARLRKAGHTISSFDIGGGLGIPYGNNATVPPPPSEYAELVKRLTADLDVEMIFEPGRMIAGNSGVLLSEVLYVKRGEDRDFLIIDAAMNDLLRPALYDAYHDIEPVKQGNLDQLETYDVVGPICESGDTFTKGREMAALESGDLIALHSAGAYGAAQASQYNTRPLVPEVLVNGADYAVIRARPTVEDILKTESMPEWLKTPLTKDENVTEV</sequence>
<feature type="binding site" evidence="5">
    <location>
        <position position="318"/>
    </location>
    <ligand>
        <name>substrate</name>
    </ligand>
</feature>
<dbReference type="Gene3D" id="3.20.20.10">
    <property type="entry name" value="Alanine racemase"/>
    <property type="match status" value="1"/>
</dbReference>
<dbReference type="SUPFAM" id="SSF50621">
    <property type="entry name" value="Alanine racemase C-terminal domain-like"/>
    <property type="match status" value="1"/>
</dbReference>
<comment type="pathway">
    <text evidence="5 8">Amino-acid biosynthesis; L-lysine biosynthesis via DAP pathway; L-lysine from DL-2,6-diaminopimelate: step 1/1.</text>
</comment>
<evidence type="ECO:0000256" key="8">
    <source>
        <dbReference type="RuleBase" id="RU003738"/>
    </source>
</evidence>
<feature type="binding site" evidence="5">
    <location>
        <position position="346"/>
    </location>
    <ligand>
        <name>substrate</name>
    </ligand>
</feature>
<dbReference type="Proteomes" id="UP000600865">
    <property type="component" value="Unassembled WGS sequence"/>
</dbReference>
<evidence type="ECO:0000256" key="5">
    <source>
        <dbReference type="HAMAP-Rule" id="MF_02120"/>
    </source>
</evidence>
<feature type="domain" description="Orn/DAP/Arg decarboxylase 2 N-terminal" evidence="10">
    <location>
        <begin position="36"/>
        <end position="281"/>
    </location>
</feature>
<dbReference type="InterPro" id="IPR022657">
    <property type="entry name" value="De-COase2_CS"/>
</dbReference>
<accession>A0A918KS60</accession>
<evidence type="ECO:0000256" key="3">
    <source>
        <dbReference type="ARBA" id="ARBA00022898"/>
    </source>
</evidence>
<dbReference type="InterPro" id="IPR029066">
    <property type="entry name" value="PLP-binding_barrel"/>
</dbReference>
<evidence type="ECO:0000256" key="4">
    <source>
        <dbReference type="ARBA" id="ARBA00023239"/>
    </source>
</evidence>
<feature type="domain" description="Orn/DAP/Arg decarboxylase 2 C-terminal" evidence="9">
    <location>
        <begin position="30"/>
        <end position="372"/>
    </location>
</feature>
<feature type="binding site" evidence="5">
    <location>
        <position position="374"/>
    </location>
    <ligand>
        <name>substrate</name>
    </ligand>
</feature>
<dbReference type="InterPro" id="IPR000183">
    <property type="entry name" value="Orn/DAP/Arg_de-COase"/>
</dbReference>
<organism evidence="11 12">
    <name type="scientific">Litorimonas cladophorae</name>
    <dbReference type="NCBI Taxonomy" id="1220491"/>
    <lineage>
        <taxon>Bacteria</taxon>
        <taxon>Pseudomonadati</taxon>
        <taxon>Pseudomonadota</taxon>
        <taxon>Alphaproteobacteria</taxon>
        <taxon>Maricaulales</taxon>
        <taxon>Robiginitomaculaceae</taxon>
    </lineage>
</organism>
<dbReference type="GO" id="GO:0009089">
    <property type="term" value="P:lysine biosynthetic process via diaminopimelate"/>
    <property type="evidence" value="ECO:0007669"/>
    <property type="project" value="UniProtKB-UniRule"/>
</dbReference>
<dbReference type="NCBIfam" id="TIGR01048">
    <property type="entry name" value="lysA"/>
    <property type="match status" value="1"/>
</dbReference>
<comment type="cofactor">
    <cofactor evidence="1 5 7 8">
        <name>pyridoxal 5'-phosphate</name>
        <dbReference type="ChEBI" id="CHEBI:597326"/>
    </cofactor>
</comment>
<dbReference type="FunFam" id="3.20.20.10:FF:000003">
    <property type="entry name" value="Diaminopimelate decarboxylase"/>
    <property type="match status" value="1"/>
</dbReference>
<dbReference type="AlphaFoldDB" id="A0A918KS60"/>
<keyword evidence="12" id="KW-1185">Reference proteome</keyword>
<evidence type="ECO:0000313" key="11">
    <source>
        <dbReference type="EMBL" id="GGX72227.1"/>
    </source>
</evidence>
<dbReference type="CDD" id="cd06828">
    <property type="entry name" value="PLPDE_III_DapDC"/>
    <property type="match status" value="1"/>
</dbReference>
<evidence type="ECO:0000313" key="12">
    <source>
        <dbReference type="Proteomes" id="UP000600865"/>
    </source>
</evidence>
<reference evidence="11 12" key="1">
    <citation type="journal article" date="2014" name="Int. J. Syst. Evol. Microbiol.">
        <title>Complete genome sequence of Corynebacterium casei LMG S-19264T (=DSM 44701T), isolated from a smear-ripened cheese.</title>
        <authorList>
            <consortium name="US DOE Joint Genome Institute (JGI-PGF)"/>
            <person name="Walter F."/>
            <person name="Albersmeier A."/>
            <person name="Kalinowski J."/>
            <person name="Ruckert C."/>
        </authorList>
    </citation>
    <scope>NUCLEOTIDE SEQUENCE [LARGE SCALE GENOMIC DNA]</scope>
    <source>
        <strain evidence="11 12">KCTC 23968</strain>
    </source>
</reference>
<evidence type="ECO:0000256" key="2">
    <source>
        <dbReference type="ARBA" id="ARBA00022793"/>
    </source>
</evidence>
<feature type="modified residue" description="N6-(pyridoxal phosphate)lysine" evidence="5 7">
    <location>
        <position position="60"/>
    </location>
</feature>
<dbReference type="InterPro" id="IPR002986">
    <property type="entry name" value="DAP_deCOOHase_LysA"/>
</dbReference>
<keyword evidence="4 5" id="KW-0456">Lyase</keyword>
<dbReference type="PRINTS" id="PR01179">
    <property type="entry name" value="ODADCRBXLASE"/>
</dbReference>
<feature type="binding site" evidence="5">
    <location>
        <position position="239"/>
    </location>
    <ligand>
        <name>pyridoxal 5'-phosphate</name>
        <dbReference type="ChEBI" id="CHEBI:597326"/>
    </ligand>
</feature>
<keyword evidence="5 8" id="KW-0457">Lysine biosynthesis</keyword>
<dbReference type="PROSITE" id="PS00879">
    <property type="entry name" value="ODR_DC_2_2"/>
    <property type="match status" value="1"/>
</dbReference>
<keyword evidence="3 5" id="KW-0663">Pyridoxal phosphate</keyword>
<comment type="subunit">
    <text evidence="5">Homodimer.</text>
</comment>
<dbReference type="PANTHER" id="PTHR43727:SF2">
    <property type="entry name" value="GROUP IV DECARBOXYLASE"/>
    <property type="match status" value="1"/>
</dbReference>
<dbReference type="EMBL" id="BMYV01000002">
    <property type="protein sequence ID" value="GGX72227.1"/>
    <property type="molecule type" value="Genomic_DNA"/>
</dbReference>
<dbReference type="Gene3D" id="2.40.37.10">
    <property type="entry name" value="Lyase, Ornithine Decarboxylase, Chain A, domain 1"/>
    <property type="match status" value="1"/>
</dbReference>
<comment type="catalytic activity">
    <reaction evidence="5 8">
        <text>meso-2,6-diaminopimelate + H(+) = L-lysine + CO2</text>
        <dbReference type="Rhea" id="RHEA:15101"/>
        <dbReference type="ChEBI" id="CHEBI:15378"/>
        <dbReference type="ChEBI" id="CHEBI:16526"/>
        <dbReference type="ChEBI" id="CHEBI:32551"/>
        <dbReference type="ChEBI" id="CHEBI:57791"/>
        <dbReference type="EC" id="4.1.1.20"/>
    </reaction>
</comment>
<dbReference type="Pfam" id="PF00278">
    <property type="entry name" value="Orn_DAP_Arg_deC"/>
    <property type="match status" value="1"/>
</dbReference>
<dbReference type="InterPro" id="IPR022644">
    <property type="entry name" value="De-COase2_N"/>
</dbReference>
<feature type="binding site" evidence="5">
    <location>
        <position position="374"/>
    </location>
    <ligand>
        <name>pyridoxal 5'-phosphate</name>
        <dbReference type="ChEBI" id="CHEBI:597326"/>
    </ligand>
</feature>
<evidence type="ECO:0000256" key="6">
    <source>
        <dbReference type="NCBIfam" id="TIGR01048"/>
    </source>
</evidence>
<dbReference type="RefSeq" id="WP_189586026.1">
    <property type="nucleotide sequence ID" value="NZ_BMYV01000002.1"/>
</dbReference>
<protein>
    <recommendedName>
        <fullName evidence="5 6">Diaminopimelate decarboxylase</fullName>
        <shortName evidence="5">DAP decarboxylase</shortName>
        <shortName evidence="5">DAPDC</shortName>
        <ecNumber evidence="5 6">4.1.1.20</ecNumber>
    </recommendedName>
</protein>
<dbReference type="HAMAP" id="MF_02120">
    <property type="entry name" value="LysA"/>
    <property type="match status" value="1"/>
</dbReference>
<feature type="active site" description="Proton donor" evidence="7">
    <location>
        <position position="345"/>
    </location>
</feature>
<dbReference type="PANTHER" id="PTHR43727">
    <property type="entry name" value="DIAMINOPIMELATE DECARBOXYLASE"/>
    <property type="match status" value="1"/>
</dbReference>
<dbReference type="EC" id="4.1.1.20" evidence="5 6"/>
<comment type="caution">
    <text evidence="11">The sequence shown here is derived from an EMBL/GenBank/DDBJ whole genome shotgun (WGS) entry which is preliminary data.</text>
</comment>
<gene>
    <name evidence="5 11" type="primary">lysA</name>
    <name evidence="11" type="ORF">GCM10011309_23150</name>
</gene>
<feature type="binding site" evidence="5">
    <location>
        <begin position="275"/>
        <end position="278"/>
    </location>
    <ligand>
        <name>pyridoxal 5'-phosphate</name>
        <dbReference type="ChEBI" id="CHEBI:597326"/>
    </ligand>
</feature>
<comment type="similarity">
    <text evidence="5">Belongs to the Orn/Lys/Arg decarboxylase class-II family. LysA subfamily.</text>
</comment>
<dbReference type="GO" id="GO:0030170">
    <property type="term" value="F:pyridoxal phosphate binding"/>
    <property type="evidence" value="ECO:0007669"/>
    <property type="project" value="UniProtKB-UniRule"/>
</dbReference>
<keyword evidence="2 5" id="KW-0210">Decarboxylase</keyword>
<evidence type="ECO:0000256" key="7">
    <source>
        <dbReference type="PIRSR" id="PIRSR600183-50"/>
    </source>
</evidence>
<name>A0A918KS60_9PROT</name>
<feature type="binding site" evidence="5">
    <location>
        <position position="278"/>
    </location>
    <ligand>
        <name>substrate</name>
    </ligand>
</feature>
<evidence type="ECO:0000259" key="10">
    <source>
        <dbReference type="Pfam" id="PF02784"/>
    </source>
</evidence>
<dbReference type="InterPro" id="IPR022643">
    <property type="entry name" value="De-COase2_C"/>
</dbReference>
<evidence type="ECO:0000259" key="9">
    <source>
        <dbReference type="Pfam" id="PF00278"/>
    </source>
</evidence>
<dbReference type="InterPro" id="IPR009006">
    <property type="entry name" value="Ala_racemase/Decarboxylase_C"/>
</dbReference>
<evidence type="ECO:0000256" key="1">
    <source>
        <dbReference type="ARBA" id="ARBA00001933"/>
    </source>
</evidence>
<dbReference type="SUPFAM" id="SSF51419">
    <property type="entry name" value="PLP-binding barrel"/>
    <property type="match status" value="1"/>
</dbReference>
<feature type="binding site" evidence="5">
    <location>
        <position position="314"/>
    </location>
    <ligand>
        <name>substrate</name>
    </ligand>
</feature>
<dbReference type="PRINTS" id="PR01181">
    <property type="entry name" value="DAPDCRBXLASE"/>
</dbReference>
<comment type="function">
    <text evidence="5">Specifically catalyzes the decarboxylation of meso-diaminopimelate (meso-DAP) to L-lysine.</text>
</comment>